<accession>A0ABP0G0A9</accession>
<dbReference type="Proteomes" id="UP001642483">
    <property type="component" value="Unassembled WGS sequence"/>
</dbReference>
<dbReference type="InterPro" id="IPR051365">
    <property type="entry name" value="TOX_HMG-box_domain"/>
</dbReference>
<proteinExistence type="predicted"/>
<dbReference type="PROSITE" id="PS50118">
    <property type="entry name" value="HMG_BOX_2"/>
    <property type="match status" value="1"/>
</dbReference>
<dbReference type="Gene3D" id="1.10.30.10">
    <property type="entry name" value="High mobility group box domain"/>
    <property type="match status" value="1"/>
</dbReference>
<name>A0ABP0G0A9_CLALP</name>
<feature type="compositionally biased region" description="Basic residues" evidence="5">
    <location>
        <begin position="257"/>
        <end position="268"/>
    </location>
</feature>
<dbReference type="EMBL" id="CAWYQH010000099">
    <property type="protein sequence ID" value="CAK8685250.1"/>
    <property type="molecule type" value="Genomic_DNA"/>
</dbReference>
<feature type="domain" description="HMG box" evidence="6">
    <location>
        <begin position="273"/>
        <end position="341"/>
    </location>
</feature>
<dbReference type="InterPro" id="IPR009071">
    <property type="entry name" value="HMG_box_dom"/>
</dbReference>
<evidence type="ECO:0000256" key="3">
    <source>
        <dbReference type="ARBA" id="ARBA00023242"/>
    </source>
</evidence>
<evidence type="ECO:0000313" key="8">
    <source>
        <dbReference type="Proteomes" id="UP001642483"/>
    </source>
</evidence>
<keyword evidence="8" id="KW-1185">Reference proteome</keyword>
<evidence type="ECO:0000313" key="7">
    <source>
        <dbReference type="EMBL" id="CAK8685250.1"/>
    </source>
</evidence>
<dbReference type="Pfam" id="PF00505">
    <property type="entry name" value="HMG_box"/>
    <property type="match status" value="1"/>
</dbReference>
<dbReference type="SUPFAM" id="SSF47095">
    <property type="entry name" value="HMG-box"/>
    <property type="match status" value="1"/>
</dbReference>
<dbReference type="PANTHER" id="PTHR45781">
    <property type="entry name" value="AGAP000281-PA"/>
    <property type="match status" value="1"/>
</dbReference>
<dbReference type="CDD" id="cd21995">
    <property type="entry name" value="HMG-box_TOX-like"/>
    <property type="match status" value="1"/>
</dbReference>
<dbReference type="InterPro" id="IPR036910">
    <property type="entry name" value="HMG_box_dom_sf"/>
</dbReference>
<organism evidence="7 8">
    <name type="scientific">Clavelina lepadiformis</name>
    <name type="common">Light-bulb sea squirt</name>
    <name type="synonym">Ascidia lepadiformis</name>
    <dbReference type="NCBI Taxonomy" id="159417"/>
    <lineage>
        <taxon>Eukaryota</taxon>
        <taxon>Metazoa</taxon>
        <taxon>Chordata</taxon>
        <taxon>Tunicata</taxon>
        <taxon>Ascidiacea</taxon>
        <taxon>Aplousobranchia</taxon>
        <taxon>Clavelinidae</taxon>
        <taxon>Clavelina</taxon>
    </lineage>
</organism>
<evidence type="ECO:0000256" key="5">
    <source>
        <dbReference type="SAM" id="MobiDB-lite"/>
    </source>
</evidence>
<comment type="caution">
    <text evidence="7">The sequence shown here is derived from an EMBL/GenBank/DDBJ whole genome shotgun (WGS) entry which is preliminary data.</text>
</comment>
<keyword evidence="2 4" id="KW-0238">DNA-binding</keyword>
<sequence length="644" mass="69933">MDGISQHYLQPSFSSTADASVGRSVNVGTLCDYAYCDESKGLLNNLESQDTTSALQLLNEPYPGVTTTGYDHFGPSAVGVDSQQHSRYHPYEQYVNTMEPVYGTMSQQFVSSSPGSLCQTNYPNLDPSVDFAFSAANPVSQNGTTSFPICHDSNSQWQSGNGGQFDMNSNNNNINGNNYQAAQAMPSFFPNSQGQDNGCLQQITYSNPAPHYFSPPQYPPRRAINPAHTRVMEVESTSSSEVEFGEDSNGKRSPSGNKKRGTKKRKKKGANEPQKPVSAYALFFRDTQAAIKAENPSATFGEISKIVASMWDSLSEEAKQVYKQKTETAKRDYLKQLAAFRANLVSKGGLDADEEDSQPLSVIKMKMTDLRTPAQDHLPPLPKLQMAPVQGLPQQSISAFNAIPVVASSAIDIGGSTGINDQLQYSYVDTTGQPSNFQNSTVQQIVLRSVPTVASTSVGNPPPIQLRSIVPKANSPVTLLQSKQGQIIKVLPPSQAANIANLNDGKNRIIKMADMLRTPNIAVTQVSSSDGNGVQPILQTLAQETGTSMQETILNQNGSQQCPMIDLTDSSIYAQPNTTIASIQPSTEYPAPAARMCVRNGCTNLAIYDPQWNNEYCSSECVVHHCRDVFDAWTSVRKFSAPVN</sequence>
<feature type="DNA-binding region" description="HMG box" evidence="4">
    <location>
        <begin position="273"/>
        <end position="341"/>
    </location>
</feature>
<reference evidence="7 8" key="1">
    <citation type="submission" date="2024-02" db="EMBL/GenBank/DDBJ databases">
        <authorList>
            <person name="Daric V."/>
            <person name="Darras S."/>
        </authorList>
    </citation>
    <scope>NUCLEOTIDE SEQUENCE [LARGE SCALE GENOMIC DNA]</scope>
</reference>
<evidence type="ECO:0000256" key="1">
    <source>
        <dbReference type="ARBA" id="ARBA00004123"/>
    </source>
</evidence>
<comment type="subcellular location">
    <subcellularLocation>
        <location evidence="1">Nucleus</location>
    </subcellularLocation>
</comment>
<dbReference type="SMART" id="SM00398">
    <property type="entry name" value="HMG"/>
    <property type="match status" value="1"/>
</dbReference>
<evidence type="ECO:0000256" key="4">
    <source>
        <dbReference type="PROSITE-ProRule" id="PRU00267"/>
    </source>
</evidence>
<evidence type="ECO:0000256" key="2">
    <source>
        <dbReference type="ARBA" id="ARBA00023125"/>
    </source>
</evidence>
<gene>
    <name evidence="7" type="ORF">CVLEPA_LOCUS16390</name>
</gene>
<dbReference type="PANTHER" id="PTHR45781:SF1">
    <property type="entry name" value="HMG BOX DOMAIN-CONTAINING PROTEIN"/>
    <property type="match status" value="1"/>
</dbReference>
<feature type="region of interest" description="Disordered" evidence="5">
    <location>
        <begin position="232"/>
        <end position="274"/>
    </location>
</feature>
<protein>
    <recommendedName>
        <fullName evidence="6">HMG box domain-containing protein</fullName>
    </recommendedName>
</protein>
<keyword evidence="3 4" id="KW-0539">Nucleus</keyword>
<evidence type="ECO:0000259" key="6">
    <source>
        <dbReference type="PROSITE" id="PS50118"/>
    </source>
</evidence>